<protein>
    <submittedName>
        <fullName evidence="1">Uncharacterized protein</fullName>
    </submittedName>
</protein>
<dbReference type="GeneID" id="60320870"/>
<evidence type="ECO:0000313" key="2">
    <source>
        <dbReference type="Proteomes" id="UP000463946"/>
    </source>
</evidence>
<organism evidence="1 2">
    <name type="scientific">Mycobacterium phage BirdsNest</name>
    <dbReference type="NCBI Taxonomy" id="2686231"/>
    <lineage>
        <taxon>Viruses</taxon>
        <taxon>Duplodnaviria</taxon>
        <taxon>Heunggongvirae</taxon>
        <taxon>Uroviricota</taxon>
        <taxon>Caudoviricetes</taxon>
        <taxon>Bclasvirinae</taxon>
        <taxon>Birdsnestvirus</taxon>
        <taxon>Birdsnestvirus birdsnest</taxon>
    </lineage>
</organism>
<sequence>MTGRRIDPTVPVHRQPTMVASPGKLPGCRHYHAWYSCLNGVECAGAGGCRRLLIRLDGRRRYRGRHRR</sequence>
<dbReference type="RefSeq" id="YP_009949465.1">
    <property type="nucleotide sequence ID" value="NC_051581.1"/>
</dbReference>
<gene>
    <name evidence="1" type="primary">6</name>
    <name evidence="1" type="ORF">PBI_BIRDSNEST_6</name>
</gene>
<dbReference type="EMBL" id="MN813686">
    <property type="protein sequence ID" value="QHB37308.1"/>
    <property type="molecule type" value="Genomic_DNA"/>
</dbReference>
<accession>A0A6B9LCS9</accession>
<dbReference type="Proteomes" id="UP000463946">
    <property type="component" value="Segment"/>
</dbReference>
<reference evidence="1 2" key="1">
    <citation type="submission" date="2019-12" db="EMBL/GenBank/DDBJ databases">
        <authorList>
            <person name="Lauer M.J."/>
            <person name="Curtus N.L."/>
            <person name="Garlena R.A."/>
            <person name="Russell D.A."/>
            <person name="Pope W.H."/>
            <person name="Jacobs-Sera D."/>
            <person name="Hatfull G.F."/>
        </authorList>
    </citation>
    <scope>NUCLEOTIDE SEQUENCE [LARGE SCALE GENOMIC DNA]</scope>
</reference>
<evidence type="ECO:0000313" key="1">
    <source>
        <dbReference type="EMBL" id="QHB37308.1"/>
    </source>
</evidence>
<dbReference type="KEGG" id="vg:60320870"/>
<keyword evidence="2" id="KW-1185">Reference proteome</keyword>
<name>A0A6B9LCS9_9CAUD</name>
<proteinExistence type="predicted"/>